<organism evidence="5 6">
    <name type="scientific">Limnobacter thiooxidans</name>
    <dbReference type="NCBI Taxonomy" id="131080"/>
    <lineage>
        <taxon>Bacteria</taxon>
        <taxon>Pseudomonadati</taxon>
        <taxon>Pseudomonadota</taxon>
        <taxon>Betaproteobacteria</taxon>
        <taxon>Burkholderiales</taxon>
        <taxon>Burkholderiaceae</taxon>
        <taxon>Limnobacter</taxon>
    </lineage>
</organism>
<evidence type="ECO:0000313" key="5">
    <source>
        <dbReference type="EMBL" id="BET24571.1"/>
    </source>
</evidence>
<reference evidence="5 6" key="1">
    <citation type="submission" date="2023-10" db="EMBL/GenBank/DDBJ databases">
        <title>Complete Genome Sequence of Limnobacter thiooxidans CS-K2T, Isolated from freshwater lake sediments in Bavaria, Germany.</title>
        <authorList>
            <person name="Naruki M."/>
            <person name="Watanabe A."/>
            <person name="Warashina T."/>
            <person name="Morita T."/>
            <person name="Arakawa K."/>
        </authorList>
    </citation>
    <scope>NUCLEOTIDE SEQUENCE [LARGE SCALE GENOMIC DNA]</scope>
    <source>
        <strain evidence="5 6">CS-K2</strain>
    </source>
</reference>
<evidence type="ECO:0000256" key="2">
    <source>
        <dbReference type="ARBA" id="ARBA00023125"/>
    </source>
</evidence>
<dbReference type="RefSeq" id="WP_130557184.1">
    <property type="nucleotide sequence ID" value="NZ_AP028947.1"/>
</dbReference>
<dbReference type="EMBL" id="AP028947">
    <property type="protein sequence ID" value="BET24571.1"/>
    <property type="molecule type" value="Genomic_DNA"/>
</dbReference>
<dbReference type="GO" id="GO:0003700">
    <property type="term" value="F:DNA-binding transcription factor activity"/>
    <property type="evidence" value="ECO:0007669"/>
    <property type="project" value="InterPro"/>
</dbReference>
<protein>
    <recommendedName>
        <fullName evidence="4">HTH araC/xylS-type domain-containing protein</fullName>
    </recommendedName>
</protein>
<evidence type="ECO:0000313" key="6">
    <source>
        <dbReference type="Proteomes" id="UP001329151"/>
    </source>
</evidence>
<gene>
    <name evidence="5" type="ORF">RGQ30_00720</name>
</gene>
<dbReference type="AlphaFoldDB" id="A0AA86IYM1"/>
<dbReference type="SUPFAM" id="SSF46689">
    <property type="entry name" value="Homeodomain-like"/>
    <property type="match status" value="1"/>
</dbReference>
<keyword evidence="2" id="KW-0238">DNA-binding</keyword>
<keyword evidence="6" id="KW-1185">Reference proteome</keyword>
<dbReference type="PROSITE" id="PS01124">
    <property type="entry name" value="HTH_ARAC_FAMILY_2"/>
    <property type="match status" value="1"/>
</dbReference>
<dbReference type="KEGG" id="lto:RGQ30_00720"/>
<dbReference type="GO" id="GO:0043565">
    <property type="term" value="F:sequence-specific DNA binding"/>
    <property type="evidence" value="ECO:0007669"/>
    <property type="project" value="InterPro"/>
</dbReference>
<dbReference type="InterPro" id="IPR018062">
    <property type="entry name" value="HTH_AraC-typ_CS"/>
</dbReference>
<accession>A0AA86IYM1</accession>
<evidence type="ECO:0000256" key="1">
    <source>
        <dbReference type="ARBA" id="ARBA00023015"/>
    </source>
</evidence>
<name>A0AA86IYM1_9BURK</name>
<keyword evidence="1" id="KW-0805">Transcription regulation</keyword>
<keyword evidence="3" id="KW-0804">Transcription</keyword>
<feature type="domain" description="HTH araC/xylS-type" evidence="4">
    <location>
        <begin position="132"/>
        <end position="229"/>
    </location>
</feature>
<dbReference type="InterPro" id="IPR009057">
    <property type="entry name" value="Homeodomain-like_sf"/>
</dbReference>
<dbReference type="Pfam" id="PF12833">
    <property type="entry name" value="HTH_18"/>
    <property type="match status" value="1"/>
</dbReference>
<dbReference type="PANTHER" id="PTHR46796">
    <property type="entry name" value="HTH-TYPE TRANSCRIPTIONAL ACTIVATOR RHAS-RELATED"/>
    <property type="match status" value="1"/>
</dbReference>
<dbReference type="InterPro" id="IPR050204">
    <property type="entry name" value="AraC_XylS_family_regulators"/>
</dbReference>
<dbReference type="Proteomes" id="UP001329151">
    <property type="component" value="Chromosome"/>
</dbReference>
<evidence type="ECO:0000256" key="3">
    <source>
        <dbReference type="ARBA" id="ARBA00023163"/>
    </source>
</evidence>
<sequence length="238" mass="26178">MKLLIGPSRAAYIGPGLNLEPHLNAACTLAFSLNEPMLLRTWSKMKGWSDWNQVSAALIPGGTLHHLKCSDQAKMVFYYLDPLQDKARLVTETLLHEARNTLCGIDSARLSLKDIEGCFPRCSRPESSSRIRHVLEEIEACPAQFNSIEEAASLACLSSSRFRALFAQEVGLPFRRYRLWRRMAHVAQAVSKGASLTDAALGAGFSDSAHLSTSFKTMFGISPGFLLSKDVEICCEVG</sequence>
<dbReference type="SMART" id="SM00342">
    <property type="entry name" value="HTH_ARAC"/>
    <property type="match status" value="1"/>
</dbReference>
<dbReference type="InterPro" id="IPR018060">
    <property type="entry name" value="HTH_AraC"/>
</dbReference>
<proteinExistence type="predicted"/>
<dbReference type="PROSITE" id="PS00041">
    <property type="entry name" value="HTH_ARAC_FAMILY_1"/>
    <property type="match status" value="1"/>
</dbReference>
<dbReference type="Gene3D" id="1.10.10.60">
    <property type="entry name" value="Homeodomain-like"/>
    <property type="match status" value="1"/>
</dbReference>
<evidence type="ECO:0000259" key="4">
    <source>
        <dbReference type="PROSITE" id="PS01124"/>
    </source>
</evidence>